<keyword evidence="5 6" id="KW-0456">Lyase</keyword>
<evidence type="ECO:0000256" key="6">
    <source>
        <dbReference type="HAMAP-Rule" id="MF_01656"/>
    </source>
</evidence>
<evidence type="ECO:0000256" key="5">
    <source>
        <dbReference type="ARBA" id="ARBA00023239"/>
    </source>
</evidence>
<dbReference type="InterPro" id="IPR012425">
    <property type="entry name" value="DmpG_comm"/>
</dbReference>
<keyword evidence="4 6" id="KW-0464">Manganese</keyword>
<dbReference type="PANTHER" id="PTHR10277">
    <property type="entry name" value="HOMOCITRATE SYNTHASE-RELATED"/>
    <property type="match status" value="1"/>
</dbReference>
<evidence type="ECO:0000313" key="9">
    <source>
        <dbReference type="EMBL" id="KKR88159.1"/>
    </source>
</evidence>
<comment type="similarity">
    <text evidence="1 6">Belongs to the 4-hydroxy-2-oxovalerate aldolase family.</text>
</comment>
<dbReference type="GO" id="GO:0030145">
    <property type="term" value="F:manganese ion binding"/>
    <property type="evidence" value="ECO:0007669"/>
    <property type="project" value="UniProtKB-UniRule"/>
</dbReference>
<dbReference type="Pfam" id="PF00682">
    <property type="entry name" value="HMGL-like"/>
    <property type="match status" value="1"/>
</dbReference>
<feature type="binding site" evidence="6">
    <location>
        <position position="167"/>
    </location>
    <ligand>
        <name>substrate</name>
    </ligand>
</feature>
<feature type="binding site" evidence="6">
    <location>
        <position position="194"/>
    </location>
    <ligand>
        <name>substrate</name>
    </ligand>
</feature>
<comment type="caution">
    <text evidence="9">The sequence shown here is derived from an EMBL/GenBank/DDBJ whole genome shotgun (WGS) entry which is preliminary data.</text>
</comment>
<dbReference type="GO" id="GO:0003852">
    <property type="term" value="F:2-isopropylmalate synthase activity"/>
    <property type="evidence" value="ECO:0007669"/>
    <property type="project" value="TreeGrafter"/>
</dbReference>
<keyword evidence="3 6" id="KW-0058">Aromatic hydrocarbons catabolism</keyword>
<sequence length="347" mass="37278">MNDILIIDSTLRDGSHAIRHQFDKQTIRKYASGAEKAKIPILIVGHGNGLGASSLQLGLSKLSDSQMLKIAKGQLKKTRLGVFLIPGFGTIKNDLEPAIKIGVDVLMVASHCTEANITRQHIEYGVKKRLEVYGVLMMSHMLGAKDLLVQAELMQSYGAMGVVIMDSAGAYLPEDVTKKISVLANKLKIDVGFHAHNNLGMTIANSVAAVRAGAKIIDGTSRGLGAGAGNCQLEVIVAVLLKMGYKLDLDLFQLMDNSEKIIANIMIKPQEISSVSLTSGLAGVFSGFAPHVKMAAERFGVDMRDILIELGRKKIVAGQEDIIVDIAANLKQRKKAGSEENPIEALI</sequence>
<evidence type="ECO:0000259" key="8">
    <source>
        <dbReference type="PROSITE" id="PS50991"/>
    </source>
</evidence>
<feature type="domain" description="Pyruvate carboxyltransferase" evidence="8">
    <location>
        <begin position="4"/>
        <end position="255"/>
    </location>
</feature>
<gene>
    <name evidence="9" type="ORF">UU34_C0001G0156</name>
</gene>
<dbReference type="PROSITE" id="PS50991">
    <property type="entry name" value="PYR_CT"/>
    <property type="match status" value="1"/>
</dbReference>
<dbReference type="EMBL" id="LCAG01000001">
    <property type="protein sequence ID" value="KKR88159.1"/>
    <property type="molecule type" value="Genomic_DNA"/>
</dbReference>
<dbReference type="NCBIfam" id="TIGR03217">
    <property type="entry name" value="4OH_2_O_val_ald"/>
    <property type="match status" value="1"/>
</dbReference>
<name>A0A0G0UH64_9BACT</name>
<evidence type="ECO:0000256" key="3">
    <source>
        <dbReference type="ARBA" id="ARBA00022797"/>
    </source>
</evidence>
<feature type="binding site" evidence="6">
    <location>
        <position position="196"/>
    </location>
    <ligand>
        <name>Mn(2+)</name>
        <dbReference type="ChEBI" id="CHEBI:29035"/>
    </ligand>
</feature>
<dbReference type="GO" id="GO:0009098">
    <property type="term" value="P:L-leucine biosynthetic process"/>
    <property type="evidence" value="ECO:0007669"/>
    <property type="project" value="TreeGrafter"/>
</dbReference>
<dbReference type="PATRIC" id="fig|1618409.3.peg.157"/>
<dbReference type="Gene3D" id="3.20.20.70">
    <property type="entry name" value="Aldolase class I"/>
    <property type="match status" value="1"/>
</dbReference>
<comment type="catalytic activity">
    <reaction evidence="6">
        <text>(S)-4-hydroxy-2-oxopentanoate = acetaldehyde + pyruvate</text>
        <dbReference type="Rhea" id="RHEA:22624"/>
        <dbReference type="ChEBI" id="CHEBI:15343"/>
        <dbReference type="ChEBI" id="CHEBI:15361"/>
        <dbReference type="ChEBI" id="CHEBI:73143"/>
        <dbReference type="EC" id="4.1.3.39"/>
    </reaction>
</comment>
<feature type="binding site" evidence="6">
    <location>
        <position position="194"/>
    </location>
    <ligand>
        <name>Mn(2+)</name>
        <dbReference type="ChEBI" id="CHEBI:29035"/>
    </ligand>
</feature>
<dbReference type="InterPro" id="IPR000891">
    <property type="entry name" value="PYR_CT"/>
</dbReference>
<dbReference type="AlphaFoldDB" id="A0A0G0UH64"/>
<feature type="binding site" evidence="6">
    <location>
        <begin position="12"/>
        <end position="13"/>
    </location>
    <ligand>
        <name>substrate</name>
    </ligand>
</feature>
<dbReference type="Proteomes" id="UP000034854">
    <property type="component" value="Unassembled WGS sequence"/>
</dbReference>
<dbReference type="Gene3D" id="1.10.8.60">
    <property type="match status" value="1"/>
</dbReference>
<dbReference type="SUPFAM" id="SSF89000">
    <property type="entry name" value="post-HMGL domain-like"/>
    <property type="match status" value="1"/>
</dbReference>
<proteinExistence type="inferred from homology"/>
<keyword evidence="2 6" id="KW-0479">Metal-binding</keyword>
<accession>A0A0G0UH64</accession>
<evidence type="ECO:0000256" key="1">
    <source>
        <dbReference type="ARBA" id="ARBA00008944"/>
    </source>
</evidence>
<protein>
    <recommendedName>
        <fullName evidence="6 7">4-hydroxy-2-oxovalerate aldolase</fullName>
        <shortName evidence="6">HOA</shortName>
        <ecNumber evidence="6 7">4.1.3.39</ecNumber>
    </recommendedName>
    <alternativeName>
        <fullName evidence="6">4-hydroxy-2-keto-pentanoic acid aldolase</fullName>
    </alternativeName>
    <alternativeName>
        <fullName evidence="6">4-hydroxy-2-oxopentanoate aldolase</fullName>
    </alternativeName>
</protein>
<evidence type="ECO:0000256" key="2">
    <source>
        <dbReference type="ARBA" id="ARBA00022723"/>
    </source>
</evidence>
<evidence type="ECO:0000313" key="10">
    <source>
        <dbReference type="Proteomes" id="UP000034854"/>
    </source>
</evidence>
<organism evidence="9 10">
    <name type="scientific">Candidatus Curtissbacteria bacterium GW2011_GWA1_41_11</name>
    <dbReference type="NCBI Taxonomy" id="1618409"/>
    <lineage>
        <taxon>Bacteria</taxon>
        <taxon>Candidatus Curtissiibacteriota</taxon>
    </lineage>
</organism>
<dbReference type="SUPFAM" id="SSF51569">
    <property type="entry name" value="Aldolase"/>
    <property type="match status" value="1"/>
</dbReference>
<dbReference type="HAMAP" id="MF_01656">
    <property type="entry name" value="HOA"/>
    <property type="match status" value="1"/>
</dbReference>
<dbReference type="InterPro" id="IPR013785">
    <property type="entry name" value="Aldolase_TIM"/>
</dbReference>
<dbReference type="InterPro" id="IPR035685">
    <property type="entry name" value="DRE_TIM_HOA"/>
</dbReference>
<dbReference type="InterPro" id="IPR050073">
    <property type="entry name" value="2-IPM_HCS-like"/>
</dbReference>
<evidence type="ECO:0000256" key="4">
    <source>
        <dbReference type="ARBA" id="ARBA00023211"/>
    </source>
</evidence>
<feature type="binding site" evidence="6">
    <location>
        <position position="13"/>
    </location>
    <ligand>
        <name>Mn(2+)</name>
        <dbReference type="ChEBI" id="CHEBI:29035"/>
    </ligand>
</feature>
<dbReference type="PANTHER" id="PTHR10277:SF9">
    <property type="entry name" value="2-ISOPROPYLMALATE SYNTHASE 1, CHLOROPLASTIC-RELATED"/>
    <property type="match status" value="1"/>
</dbReference>
<dbReference type="GO" id="GO:0008701">
    <property type="term" value="F:4-hydroxy-2-oxovalerate aldolase activity"/>
    <property type="evidence" value="ECO:0007669"/>
    <property type="project" value="UniProtKB-UniRule"/>
</dbReference>
<evidence type="ECO:0000256" key="7">
    <source>
        <dbReference type="NCBIfam" id="TIGR03217"/>
    </source>
</evidence>
<dbReference type="CDD" id="cd07943">
    <property type="entry name" value="DRE_TIM_HOA"/>
    <property type="match status" value="1"/>
</dbReference>
<comment type="caution">
    <text evidence="6">Lacks conserved residue(s) required for the propagation of feature annotation.</text>
</comment>
<reference evidence="9 10" key="1">
    <citation type="journal article" date="2015" name="Nature">
        <title>rRNA introns, odd ribosomes, and small enigmatic genomes across a large radiation of phyla.</title>
        <authorList>
            <person name="Brown C.T."/>
            <person name="Hug L.A."/>
            <person name="Thomas B.C."/>
            <person name="Sharon I."/>
            <person name="Castelle C.J."/>
            <person name="Singh A."/>
            <person name="Wilkins M.J."/>
            <person name="Williams K.H."/>
            <person name="Banfield J.F."/>
        </authorList>
    </citation>
    <scope>NUCLEOTIDE SEQUENCE [LARGE SCALE GENOMIC DNA]</scope>
</reference>
<dbReference type="EC" id="4.1.3.39" evidence="6 7"/>
<dbReference type="NCBIfam" id="NF006049">
    <property type="entry name" value="PRK08195.1"/>
    <property type="match status" value="1"/>
</dbReference>
<dbReference type="Pfam" id="PF07836">
    <property type="entry name" value="DmpG_comm"/>
    <property type="match status" value="1"/>
</dbReference>
<feature type="site" description="Transition state stabilizer" evidence="6">
    <location>
        <position position="12"/>
    </location>
</feature>
<feature type="active site" description="Proton acceptor" evidence="6">
    <location>
        <position position="16"/>
    </location>
</feature>
<dbReference type="InterPro" id="IPR017629">
    <property type="entry name" value="4OH_2_O-val_aldolase"/>
</dbReference>